<comment type="cofactor">
    <cofactor evidence="1">
        <name>L-ascorbate</name>
        <dbReference type="ChEBI" id="CHEBI:38290"/>
    </cofactor>
</comment>
<dbReference type="Ensembl" id="ENSPTIT00000014121.1">
    <property type="protein sequence ID" value="ENSPTIP00000010174.1"/>
    <property type="gene ID" value="ENSPTIG00000011024.1"/>
</dbReference>
<evidence type="ECO:0000256" key="2">
    <source>
        <dbReference type="ARBA" id="ARBA00022723"/>
    </source>
</evidence>
<accession>A0A8C9M6R0</accession>
<dbReference type="GO" id="GO:0016020">
    <property type="term" value="C:membrane"/>
    <property type="evidence" value="ECO:0007669"/>
    <property type="project" value="TreeGrafter"/>
</dbReference>
<dbReference type="GO" id="GO:0016705">
    <property type="term" value="F:oxidoreductase activity, acting on paired donors, with incorporation or reduction of molecular oxygen"/>
    <property type="evidence" value="ECO:0007669"/>
    <property type="project" value="InterPro"/>
</dbReference>
<dbReference type="InterPro" id="IPR044862">
    <property type="entry name" value="Pro_4_hyd_alph_FE2OG_OXY"/>
</dbReference>
<sequence>MSYTYPGPNFFETQHCSLAQGKHRLDLSGLRLPLATFKPRHPVLCARLFQASILDLHSGALSVGKHFVNLYRYFGDKIQTVFSEEDFQLYRDVRQKVQLTIAQAFGISASSLHLTKPTFFSRINSTQARTAHDEYWHAHVDKVTYGSFDYTSLLYLSDYLDDFGGGRFVFVEEGANKTVEPRAGRVSFFTSGSENLHRVEKVHWGTRYAVTIAFTCNPDHGIADPEFT</sequence>
<evidence type="ECO:0000256" key="5">
    <source>
        <dbReference type="ARBA" id="ARBA00023004"/>
    </source>
</evidence>
<reference evidence="7" key="2">
    <citation type="submission" date="2025-09" db="UniProtKB">
        <authorList>
            <consortium name="Ensembl"/>
        </authorList>
    </citation>
    <scope>IDENTIFICATION</scope>
</reference>
<dbReference type="PROSITE" id="PS51471">
    <property type="entry name" value="FE2OG_OXY"/>
    <property type="match status" value="1"/>
</dbReference>
<protein>
    <submittedName>
        <fullName evidence="7">2-oxoglutarate and iron dependent oxygenase domain containing 3</fullName>
    </submittedName>
</protein>
<dbReference type="GO" id="GO:0005506">
    <property type="term" value="F:iron ion binding"/>
    <property type="evidence" value="ECO:0007669"/>
    <property type="project" value="InterPro"/>
</dbReference>
<dbReference type="PANTHER" id="PTHR14650">
    <property type="entry name" value="PROLYL HYDROXYLASE-RELATED"/>
    <property type="match status" value="1"/>
</dbReference>
<proteinExistence type="predicted"/>
<evidence type="ECO:0000256" key="4">
    <source>
        <dbReference type="ARBA" id="ARBA00023002"/>
    </source>
</evidence>
<reference evidence="7" key="1">
    <citation type="submission" date="2025-08" db="UniProtKB">
        <authorList>
            <consortium name="Ensembl"/>
        </authorList>
    </citation>
    <scope>IDENTIFICATION</scope>
</reference>
<keyword evidence="5" id="KW-0408">Iron</keyword>
<keyword evidence="8" id="KW-1185">Reference proteome</keyword>
<keyword evidence="4" id="KW-0560">Oxidoreductase</keyword>
<dbReference type="SMART" id="SM00702">
    <property type="entry name" value="P4Hc"/>
    <property type="match status" value="1"/>
</dbReference>
<name>A0A8C9M6R0_PANTA</name>
<dbReference type="InterPro" id="IPR005123">
    <property type="entry name" value="Oxoglu/Fe-dep_dioxygenase_dom"/>
</dbReference>
<evidence type="ECO:0000259" key="6">
    <source>
        <dbReference type="PROSITE" id="PS51471"/>
    </source>
</evidence>
<dbReference type="GeneTree" id="ENSGT00390000005895"/>
<dbReference type="GO" id="GO:0051213">
    <property type="term" value="F:dioxygenase activity"/>
    <property type="evidence" value="ECO:0007669"/>
    <property type="project" value="UniProtKB-KW"/>
</dbReference>
<keyword evidence="2" id="KW-0479">Metal-binding</keyword>
<gene>
    <name evidence="7" type="primary">OGFOD3</name>
</gene>
<evidence type="ECO:0000313" key="7">
    <source>
        <dbReference type="Ensembl" id="ENSPTIP00000010174.1"/>
    </source>
</evidence>
<evidence type="ECO:0000256" key="3">
    <source>
        <dbReference type="ARBA" id="ARBA00022964"/>
    </source>
</evidence>
<organism evidence="7 8">
    <name type="scientific">Panthera tigris altaica</name>
    <name type="common">Siberian tiger</name>
    <dbReference type="NCBI Taxonomy" id="74533"/>
    <lineage>
        <taxon>Eukaryota</taxon>
        <taxon>Metazoa</taxon>
        <taxon>Chordata</taxon>
        <taxon>Craniata</taxon>
        <taxon>Vertebrata</taxon>
        <taxon>Euteleostomi</taxon>
        <taxon>Mammalia</taxon>
        <taxon>Eutheria</taxon>
        <taxon>Laurasiatheria</taxon>
        <taxon>Carnivora</taxon>
        <taxon>Feliformia</taxon>
        <taxon>Felidae</taxon>
        <taxon>Pantherinae</taxon>
        <taxon>Panthera</taxon>
    </lineage>
</organism>
<dbReference type="AlphaFoldDB" id="A0A8C9M6R0"/>
<feature type="domain" description="Fe2OG dioxygenase" evidence="6">
    <location>
        <begin position="116"/>
        <end position="218"/>
    </location>
</feature>
<keyword evidence="3" id="KW-0223">Dioxygenase</keyword>
<dbReference type="InterPro" id="IPR039210">
    <property type="entry name" value="OGFOD3"/>
</dbReference>
<dbReference type="Pfam" id="PF13640">
    <property type="entry name" value="2OG-FeII_Oxy_3"/>
    <property type="match status" value="1"/>
</dbReference>
<evidence type="ECO:0000313" key="8">
    <source>
        <dbReference type="Proteomes" id="UP000675900"/>
    </source>
</evidence>
<dbReference type="InterPro" id="IPR006620">
    <property type="entry name" value="Pro_4_hyd_alph"/>
</dbReference>
<evidence type="ECO:0000256" key="1">
    <source>
        <dbReference type="ARBA" id="ARBA00001961"/>
    </source>
</evidence>
<dbReference type="Proteomes" id="UP000675900">
    <property type="component" value="Unassembled WGS sequence"/>
</dbReference>
<dbReference type="GO" id="GO:0031418">
    <property type="term" value="F:L-ascorbic acid binding"/>
    <property type="evidence" value="ECO:0007669"/>
    <property type="project" value="InterPro"/>
</dbReference>
<dbReference type="Gene3D" id="2.60.120.620">
    <property type="entry name" value="q2cbj1_9rhob like domain"/>
    <property type="match status" value="1"/>
</dbReference>
<dbReference type="PANTHER" id="PTHR14650:SF1">
    <property type="entry name" value="2-OXOGLUTARATE AND IRON-DEPENDENT OXYGENASE DOMAIN-CONTAINING PROTEIN 3"/>
    <property type="match status" value="1"/>
</dbReference>
<dbReference type="KEGG" id="ptg:102958060"/>